<evidence type="ECO:0000256" key="9">
    <source>
        <dbReference type="SAM" id="Phobius"/>
    </source>
</evidence>
<evidence type="ECO:0000256" key="3">
    <source>
        <dbReference type="ARBA" id="ARBA00022801"/>
    </source>
</evidence>
<comment type="similarity">
    <text evidence="8">Belongs to the peptidase M48 family.</text>
</comment>
<feature type="binding site" evidence="7">
    <location>
        <position position="342"/>
    </location>
    <ligand>
        <name>Zn(2+)</name>
        <dbReference type="ChEBI" id="CHEBI:29105"/>
        <note>catalytic</note>
    </ligand>
</feature>
<dbReference type="STRING" id="1244531.CIG2463D_0687"/>
<keyword evidence="9" id="KW-1133">Transmembrane helix</keyword>
<organism evidence="12 13">
    <name type="scientific">Campylobacter iguaniorum</name>
    <dbReference type="NCBI Taxonomy" id="1244531"/>
    <lineage>
        <taxon>Bacteria</taxon>
        <taxon>Pseudomonadati</taxon>
        <taxon>Campylobacterota</taxon>
        <taxon>Epsilonproteobacteria</taxon>
        <taxon>Campylobacterales</taxon>
        <taxon>Campylobacteraceae</taxon>
        <taxon>Campylobacter</taxon>
    </lineage>
</organism>
<dbReference type="KEGG" id="caj:CIG1485E_0686"/>
<feature type="transmembrane region" description="Helical" evidence="9">
    <location>
        <begin position="167"/>
        <end position="184"/>
    </location>
</feature>
<keyword evidence="4 7" id="KW-0862">Zinc</keyword>
<feature type="binding site" evidence="7">
    <location>
        <position position="267"/>
    </location>
    <ligand>
        <name>Zn(2+)</name>
        <dbReference type="ChEBI" id="CHEBI:29105"/>
        <note>catalytic</note>
    </ligand>
</feature>
<name>A0A076F965_9BACT</name>
<evidence type="ECO:0000313" key="12">
    <source>
        <dbReference type="EMBL" id="AII14541.1"/>
    </source>
</evidence>
<dbReference type="GO" id="GO:0046872">
    <property type="term" value="F:metal ion binding"/>
    <property type="evidence" value="ECO:0007669"/>
    <property type="project" value="UniProtKB-KW"/>
</dbReference>
<feature type="transmembrane region" description="Helical" evidence="9">
    <location>
        <begin position="6"/>
        <end position="27"/>
    </location>
</feature>
<evidence type="ECO:0000256" key="2">
    <source>
        <dbReference type="ARBA" id="ARBA00022723"/>
    </source>
</evidence>
<dbReference type="InterPro" id="IPR001915">
    <property type="entry name" value="Peptidase_M48"/>
</dbReference>
<dbReference type="FunFam" id="3.30.2010.10:FF:000010">
    <property type="entry name" value="M48 family peptidase"/>
    <property type="match status" value="1"/>
</dbReference>
<evidence type="ECO:0000256" key="5">
    <source>
        <dbReference type="ARBA" id="ARBA00023049"/>
    </source>
</evidence>
<dbReference type="AlphaFoldDB" id="A0A076F965"/>
<keyword evidence="1 8" id="KW-0645">Protease</keyword>
<evidence type="ECO:0000256" key="1">
    <source>
        <dbReference type="ARBA" id="ARBA00022670"/>
    </source>
</evidence>
<dbReference type="InterPro" id="IPR027057">
    <property type="entry name" value="CAXX_Prtase_1"/>
</dbReference>
<dbReference type="EMBL" id="CP009043">
    <property type="protein sequence ID" value="AII14541.1"/>
    <property type="molecule type" value="Genomic_DNA"/>
</dbReference>
<feature type="transmembrane region" description="Helical" evidence="9">
    <location>
        <begin position="311"/>
        <end position="330"/>
    </location>
</feature>
<evidence type="ECO:0000256" key="6">
    <source>
        <dbReference type="PIRSR" id="PIRSR627057-1"/>
    </source>
</evidence>
<feature type="binding site" evidence="7">
    <location>
        <position position="271"/>
    </location>
    <ligand>
        <name>Zn(2+)</name>
        <dbReference type="ChEBI" id="CHEBI:29105"/>
        <note>catalytic</note>
    </ligand>
</feature>
<keyword evidence="9" id="KW-0812">Transmembrane</keyword>
<feature type="transmembrane region" description="Helical" evidence="9">
    <location>
        <begin position="281"/>
        <end position="299"/>
    </location>
</feature>
<keyword evidence="2 7" id="KW-0479">Metal-binding</keyword>
<feature type="transmembrane region" description="Helical" evidence="9">
    <location>
        <begin position="62"/>
        <end position="83"/>
    </location>
</feature>
<dbReference type="InterPro" id="IPR032456">
    <property type="entry name" value="Peptidase_M48_N"/>
</dbReference>
<evidence type="ECO:0000256" key="4">
    <source>
        <dbReference type="ARBA" id="ARBA00022833"/>
    </source>
</evidence>
<evidence type="ECO:0000256" key="8">
    <source>
        <dbReference type="RuleBase" id="RU003983"/>
    </source>
</evidence>
<dbReference type="Pfam" id="PF01435">
    <property type="entry name" value="Peptidase_M48"/>
    <property type="match status" value="1"/>
</dbReference>
<evidence type="ECO:0000259" key="11">
    <source>
        <dbReference type="Pfam" id="PF16491"/>
    </source>
</evidence>
<dbReference type="RefSeq" id="WP_038453734.1">
    <property type="nucleotide sequence ID" value="NZ_CP009043.1"/>
</dbReference>
<feature type="transmembrane region" description="Helical" evidence="9">
    <location>
        <begin position="89"/>
        <end position="110"/>
    </location>
</feature>
<dbReference type="SUPFAM" id="SSF103473">
    <property type="entry name" value="MFS general substrate transporter"/>
    <property type="match status" value="1"/>
</dbReference>
<keyword evidence="3 8" id="KW-0378">Hydrolase</keyword>
<dbReference type="PANTHER" id="PTHR10120">
    <property type="entry name" value="CAAX PRENYL PROTEASE 1"/>
    <property type="match status" value="1"/>
</dbReference>
<feature type="domain" description="Peptidase M48" evidence="10">
    <location>
        <begin position="198"/>
        <end position="398"/>
    </location>
</feature>
<proteinExistence type="inferred from homology"/>
<accession>A0A076F965</accession>
<comment type="cofactor">
    <cofactor evidence="7 8">
        <name>Zn(2+)</name>
        <dbReference type="ChEBI" id="CHEBI:29105"/>
    </cofactor>
    <text evidence="7 8">Binds 1 zinc ion per subunit.</text>
</comment>
<gene>
    <name evidence="12" type="ORF">CIG1485E_0686</name>
</gene>
<dbReference type="Pfam" id="PF16491">
    <property type="entry name" value="Peptidase_M48_N"/>
    <property type="match status" value="1"/>
</dbReference>
<keyword evidence="13" id="KW-1185">Reference proteome</keyword>
<dbReference type="GO" id="GO:0071586">
    <property type="term" value="P:CAAX-box protein processing"/>
    <property type="evidence" value="ECO:0007669"/>
    <property type="project" value="InterPro"/>
</dbReference>
<dbReference type="InterPro" id="IPR036259">
    <property type="entry name" value="MFS_trans_sf"/>
</dbReference>
<dbReference type="eggNOG" id="COG0501">
    <property type="taxonomic scope" value="Bacteria"/>
</dbReference>
<feature type="active site" evidence="6">
    <location>
        <position position="268"/>
    </location>
</feature>
<keyword evidence="9" id="KW-0472">Membrane</keyword>
<dbReference type="Proteomes" id="UP000028486">
    <property type="component" value="Chromosome"/>
</dbReference>
<evidence type="ECO:0000256" key="7">
    <source>
        <dbReference type="PIRSR" id="PIRSR627057-2"/>
    </source>
</evidence>
<sequence length="399" mass="44501">MLQILIGIYFIYTIYKVFLSLLQIGFVKQNLNKPAVILAQDDYQKAGLLALANEKLSVISSIYQMILLIIWSAWGAGYLQSIIAPNGIIWQNTLLVVVFLVISALLNLPFDIYEKFIKDKKFGFSNLTPKLFILDTLKTLGLTVIFGGLVVYLILLCFAWLGEFWWIWAFGLSFGIILLVNLIYPTIIAPLFNKVSPLSDEELKEAINSLLQKCGFKSSGVFVIDASKRDKRLNAYFGGLGGTKRVVLFDTLIAKLSQSEIIAVLGHELGHFKHKDLIKNIAFMFVILFVLFGVFGNIPNSVYEALGLDSSGGSFFLVLFLYSPIISAIFEPLMSAFSRSHEFGADEFGASSGGAKNMISALKKLGEENKAFPISHPVYSFVYHSHPSLYERAKKLENL</sequence>
<protein>
    <submittedName>
        <fullName evidence="12">Peptidase, M48 family</fullName>
    </submittedName>
</protein>
<dbReference type="Gene3D" id="3.30.2010.10">
    <property type="entry name" value="Metalloproteases ('zincins'), catalytic domain"/>
    <property type="match status" value="1"/>
</dbReference>
<dbReference type="OrthoDB" id="9781930at2"/>
<evidence type="ECO:0000313" key="13">
    <source>
        <dbReference type="Proteomes" id="UP000028486"/>
    </source>
</evidence>
<evidence type="ECO:0000259" key="10">
    <source>
        <dbReference type="Pfam" id="PF01435"/>
    </source>
</evidence>
<reference evidence="13" key="1">
    <citation type="journal article" date="2014" name="Genome Announc.">
        <title>Complete Genome Sequence of Campylobacter iguaniorum Strain 1485ET, Isolated from a Bearded Dragon (Pogona vitticeps).</title>
        <authorList>
            <person name="Gilbert M.J."/>
            <person name="Miller W.G."/>
            <person name="Yee E."/>
            <person name="Kik M."/>
            <person name="Wagenaar J.A."/>
            <person name="Duim B."/>
        </authorList>
    </citation>
    <scope>NUCLEOTIDE SEQUENCE [LARGE SCALE GENOMIC DNA]</scope>
    <source>
        <strain evidence="13">1485E</strain>
    </source>
</reference>
<feature type="active site" description="Proton donor" evidence="6">
    <location>
        <position position="346"/>
    </location>
</feature>
<dbReference type="HOGENOM" id="CLU_025947_1_0_7"/>
<dbReference type="GO" id="GO:0004222">
    <property type="term" value="F:metalloendopeptidase activity"/>
    <property type="evidence" value="ECO:0007669"/>
    <property type="project" value="InterPro"/>
</dbReference>
<dbReference type="CDD" id="cd07343">
    <property type="entry name" value="M48A_Zmpste24p_like"/>
    <property type="match status" value="1"/>
</dbReference>
<feature type="domain" description="CAAX prenyl protease 1 N-terminal" evidence="11">
    <location>
        <begin position="37"/>
        <end position="194"/>
    </location>
</feature>
<feature type="transmembrane region" description="Helical" evidence="9">
    <location>
        <begin position="131"/>
        <end position="161"/>
    </location>
</feature>
<keyword evidence="5 8" id="KW-0482">Metalloprotease</keyword>